<gene>
    <name evidence="2" type="primary">xerD_5</name>
    <name evidence="2" type="ORF">Hsar01_03947</name>
</gene>
<comment type="caution">
    <text evidence="2">The sequence shown here is derived from an EMBL/GenBank/DDBJ whole genome shotgun (WGS) entry which is preliminary data.</text>
</comment>
<evidence type="ECO:0000313" key="2">
    <source>
        <dbReference type="EMBL" id="GAA5484701.1"/>
    </source>
</evidence>
<dbReference type="InterPro" id="IPR011010">
    <property type="entry name" value="DNA_brk_join_enz"/>
</dbReference>
<evidence type="ECO:0000313" key="3">
    <source>
        <dbReference type="Proteomes" id="UP001476282"/>
    </source>
</evidence>
<dbReference type="Gene3D" id="1.10.443.10">
    <property type="entry name" value="Intergrase catalytic core"/>
    <property type="match status" value="1"/>
</dbReference>
<protein>
    <submittedName>
        <fullName evidence="2">Tyrosine recombinase XerD</fullName>
    </submittedName>
</protein>
<organism evidence="2 3">
    <name type="scientific">Haloferula sargassicola</name>
    <dbReference type="NCBI Taxonomy" id="490096"/>
    <lineage>
        <taxon>Bacteria</taxon>
        <taxon>Pseudomonadati</taxon>
        <taxon>Verrucomicrobiota</taxon>
        <taxon>Verrucomicrobiia</taxon>
        <taxon>Verrucomicrobiales</taxon>
        <taxon>Verrucomicrobiaceae</taxon>
        <taxon>Haloferula</taxon>
    </lineage>
</organism>
<keyword evidence="1" id="KW-0233">DNA recombination</keyword>
<name>A0ABP9UVG6_9BACT</name>
<proteinExistence type="predicted"/>
<sequence length="83" mass="9208">MFPTAQRAEDPRDGDLKRHHLLEGAVSQWLSKAVKRAGIAKKVSAHTLRHRFALGHSSVKTTEIYTHVVHAMEGRAASPLDDL</sequence>
<accession>A0ABP9UVG6</accession>
<dbReference type="EMBL" id="BAABRI010000032">
    <property type="protein sequence ID" value="GAA5484701.1"/>
    <property type="molecule type" value="Genomic_DNA"/>
</dbReference>
<evidence type="ECO:0000256" key="1">
    <source>
        <dbReference type="ARBA" id="ARBA00023172"/>
    </source>
</evidence>
<dbReference type="InterPro" id="IPR013762">
    <property type="entry name" value="Integrase-like_cat_sf"/>
</dbReference>
<reference evidence="2 3" key="1">
    <citation type="submission" date="2024-02" db="EMBL/GenBank/DDBJ databases">
        <title>Haloferula sargassicola NBRC 104335.</title>
        <authorList>
            <person name="Ichikawa N."/>
            <person name="Katano-Makiyama Y."/>
            <person name="Hidaka K."/>
        </authorList>
    </citation>
    <scope>NUCLEOTIDE SEQUENCE [LARGE SCALE GENOMIC DNA]</scope>
    <source>
        <strain evidence="2 3">NBRC 104335</strain>
    </source>
</reference>
<keyword evidence="3" id="KW-1185">Reference proteome</keyword>
<dbReference type="SUPFAM" id="SSF56349">
    <property type="entry name" value="DNA breaking-rejoining enzymes"/>
    <property type="match status" value="1"/>
</dbReference>
<dbReference type="Proteomes" id="UP001476282">
    <property type="component" value="Unassembled WGS sequence"/>
</dbReference>